<dbReference type="Gene3D" id="3.30.300.20">
    <property type="match status" value="2"/>
</dbReference>
<keyword evidence="5 6" id="KW-0804">Transcription</keyword>
<feature type="domain" description="NusA-like second KH" evidence="8">
    <location>
        <begin position="76"/>
        <end position="139"/>
    </location>
</feature>
<protein>
    <recommendedName>
        <fullName evidence="6">Probable transcription termination protein NusA</fullName>
    </recommendedName>
</protein>
<keyword evidence="4 6" id="KW-0805">Transcription regulation</keyword>
<sequence length="142" mass="16503">MKEITVDNEIMAHIAIFEKIAKVELMECVENEDMALFIVGEHKMAEMFKKNKDVISDLKDKINKHILVAEISRDLLTFVRNIFFRYGVNEIQISWKNNRTDIVVGVKQEEIGKVIGKEGKNIKLFRDAVSRYFNINTISVKQ</sequence>
<proteinExistence type="inferred from homology"/>
<dbReference type="Proteomes" id="UP000001017">
    <property type="component" value="Chromosome"/>
</dbReference>
<dbReference type="PaxDb" id="273116-14325443"/>
<dbReference type="SUPFAM" id="SSF54814">
    <property type="entry name" value="Prokaryotic type KH domain (KH-domain type II)"/>
    <property type="match status" value="1"/>
</dbReference>
<evidence type="ECO:0000256" key="6">
    <source>
        <dbReference type="HAMAP-Rule" id="MF_00945"/>
    </source>
</evidence>
<evidence type="ECO:0000313" key="10">
    <source>
        <dbReference type="Proteomes" id="UP000001017"/>
    </source>
</evidence>
<dbReference type="GeneID" id="1441319"/>
<evidence type="ECO:0000256" key="1">
    <source>
        <dbReference type="ARBA" id="ARBA00022472"/>
    </source>
</evidence>
<keyword evidence="10" id="KW-1185">Reference proteome</keyword>
<dbReference type="InterPro" id="IPR009019">
    <property type="entry name" value="KH_sf_prok-type"/>
</dbReference>
<name>Q979F6_THEVO</name>
<reference evidence="9 10" key="2">
    <citation type="journal article" date="2000" name="Proc. Natl. Acad. Sci. U.S.A.">
        <title>Archaeal adaptation to higher temperatures revealed by genomic sequence of Thermoplasma volcanium.</title>
        <authorList>
            <person name="Kawashima T."/>
            <person name="Amano N."/>
            <person name="Koike H."/>
            <person name="Makino S."/>
            <person name="Higuchi S."/>
            <person name="Kawashima-Ohya Y."/>
            <person name="Watanabe K."/>
            <person name="Yamazaki M."/>
            <person name="Kanehori K."/>
            <person name="Kawamoto T."/>
            <person name="Nunoshiba T."/>
            <person name="Yamamoto Y."/>
            <person name="Aramaki H."/>
            <person name="Makino K."/>
            <person name="Suzuki M."/>
        </authorList>
    </citation>
    <scope>NUCLEOTIDE SEQUENCE [LARGE SCALE GENOMIC DNA]</scope>
    <source>
        <strain evidence="10">ATCC 51530 / DSM 4299 / JCM 9571 / NBRC 15438 / GSS1</strain>
    </source>
</reference>
<dbReference type="InterPro" id="IPR010212">
    <property type="entry name" value="NusA_arc"/>
</dbReference>
<dbReference type="GO" id="GO:0003723">
    <property type="term" value="F:RNA binding"/>
    <property type="evidence" value="ECO:0007669"/>
    <property type="project" value="UniProtKB-UniRule"/>
</dbReference>
<dbReference type="InterPro" id="IPR058582">
    <property type="entry name" value="KH_NusA_2nd"/>
</dbReference>
<evidence type="ECO:0000256" key="5">
    <source>
        <dbReference type="ARBA" id="ARBA00023163"/>
    </source>
</evidence>
<dbReference type="HAMAP" id="MF_00945_A">
    <property type="entry name" value="NusA_A"/>
    <property type="match status" value="1"/>
</dbReference>
<dbReference type="KEGG" id="tvo:TVG1233261"/>
<gene>
    <name evidence="6" type="primary">nusA</name>
    <name evidence="9" type="ORF">TVG1233261</name>
</gene>
<evidence type="ECO:0000256" key="4">
    <source>
        <dbReference type="ARBA" id="ARBA00023015"/>
    </source>
</evidence>
<dbReference type="PhylomeDB" id="Q979F6"/>
<dbReference type="STRING" id="273116.gene:9382007"/>
<dbReference type="InterPro" id="IPR015946">
    <property type="entry name" value="KH_dom-like_a/b"/>
</dbReference>
<keyword evidence="2 6" id="KW-0963">Cytoplasm</keyword>
<accession>Q979F6</accession>
<dbReference type="HOGENOM" id="CLU_131906_1_0_2"/>
<evidence type="ECO:0000259" key="8">
    <source>
        <dbReference type="Pfam" id="PF26594"/>
    </source>
</evidence>
<dbReference type="GO" id="GO:0005737">
    <property type="term" value="C:cytoplasm"/>
    <property type="evidence" value="ECO:0007669"/>
    <property type="project" value="UniProtKB-SubCell"/>
</dbReference>
<dbReference type="NCBIfam" id="NF006258">
    <property type="entry name" value="PRK08406.1-2"/>
    <property type="match status" value="1"/>
</dbReference>
<dbReference type="OrthoDB" id="4116at2157"/>
<dbReference type="PROSITE" id="PS50084">
    <property type="entry name" value="KH_TYPE_1"/>
    <property type="match status" value="1"/>
</dbReference>
<evidence type="ECO:0000256" key="2">
    <source>
        <dbReference type="ARBA" id="ARBA00022490"/>
    </source>
</evidence>
<reference evidence="9 10" key="1">
    <citation type="journal article" date="1999" name="Proc. Jpn. Acad.">
        <title>Determination of the complete genomic DNA sequence of Thermoplasma volvanium GSS1.</title>
        <authorList>
            <person name="Kawashima T."/>
            <person name="Yamamoto Y."/>
            <person name="Aramaki H."/>
            <person name="Nunoshiba T."/>
            <person name="Kawamoto T."/>
            <person name="Watanabe K."/>
            <person name="Yamazaki M."/>
            <person name="Kanehori K."/>
            <person name="Amano N."/>
            <person name="Ohya Y."/>
            <person name="Makino K."/>
            <person name="Suzuki M."/>
        </authorList>
    </citation>
    <scope>NUCLEOTIDE SEQUENCE [LARGE SCALE GENOMIC DNA]</scope>
    <source>
        <strain evidence="10">ATCC 51530 / DSM 4299 / JCM 9571 / NBRC 15438 / GSS1</strain>
    </source>
</reference>
<dbReference type="eggNOG" id="arCOG01760">
    <property type="taxonomic scope" value="Archaea"/>
</dbReference>
<keyword evidence="3 7" id="KW-0694">RNA-binding</keyword>
<dbReference type="AlphaFoldDB" id="Q979F6"/>
<evidence type="ECO:0000313" key="9">
    <source>
        <dbReference type="EMBL" id="BAB60347.1"/>
    </source>
</evidence>
<evidence type="ECO:0000256" key="3">
    <source>
        <dbReference type="ARBA" id="ARBA00022884"/>
    </source>
</evidence>
<dbReference type="RefSeq" id="WP_010917437.1">
    <property type="nucleotide sequence ID" value="NC_002689.2"/>
</dbReference>
<keyword evidence="1 6" id="KW-0806">Transcription termination</keyword>
<comment type="subcellular location">
    <subcellularLocation>
        <location evidence="6">Cytoplasm</location>
    </subcellularLocation>
</comment>
<evidence type="ECO:0000256" key="7">
    <source>
        <dbReference type="PROSITE-ProRule" id="PRU00117"/>
    </source>
</evidence>
<organism evidence="9 10">
    <name type="scientific">Thermoplasma volcanium (strain ATCC 51530 / DSM 4299 / JCM 9571 / NBRC 15438 / GSS1)</name>
    <dbReference type="NCBI Taxonomy" id="273116"/>
    <lineage>
        <taxon>Archaea</taxon>
        <taxon>Methanobacteriati</taxon>
        <taxon>Thermoplasmatota</taxon>
        <taxon>Thermoplasmata</taxon>
        <taxon>Thermoplasmatales</taxon>
        <taxon>Thermoplasmataceae</taxon>
        <taxon>Thermoplasma</taxon>
    </lineage>
</organism>
<comment type="similarity">
    <text evidence="6">Belongs to the NusA family.</text>
</comment>
<dbReference type="EMBL" id="BA000011">
    <property type="protein sequence ID" value="BAB60347.1"/>
    <property type="molecule type" value="Genomic_DNA"/>
</dbReference>
<comment type="function">
    <text evidence="6">Participates in transcription termination.</text>
</comment>
<dbReference type="GO" id="GO:0006353">
    <property type="term" value="P:DNA-templated transcription termination"/>
    <property type="evidence" value="ECO:0007669"/>
    <property type="project" value="UniProtKB-UniRule"/>
</dbReference>
<dbReference type="Pfam" id="PF26594">
    <property type="entry name" value="KH_NusA_2nd"/>
    <property type="match status" value="1"/>
</dbReference>